<reference evidence="1 2" key="1">
    <citation type="submission" date="2015-12" db="EMBL/GenBank/DDBJ databases">
        <title>Genome sequence of Mucilaginibacter gotjawali.</title>
        <authorList>
            <person name="Lee J.S."/>
            <person name="Lee K.C."/>
            <person name="Kim K.K."/>
            <person name="Lee B.W."/>
        </authorList>
    </citation>
    <scope>NUCLEOTIDE SEQUENCE [LARGE SCALE GENOMIC DNA]</scope>
    <source>
        <strain evidence="1 2">SA3-7</strain>
    </source>
</reference>
<organism evidence="1 2">
    <name type="scientific">Mucilaginibacter gotjawali</name>
    <dbReference type="NCBI Taxonomy" id="1550579"/>
    <lineage>
        <taxon>Bacteria</taxon>
        <taxon>Pseudomonadati</taxon>
        <taxon>Bacteroidota</taxon>
        <taxon>Sphingobacteriia</taxon>
        <taxon>Sphingobacteriales</taxon>
        <taxon>Sphingobacteriaceae</taxon>
        <taxon>Mucilaginibacter</taxon>
    </lineage>
</organism>
<protein>
    <submittedName>
        <fullName evidence="1">Uncharacterized protein</fullName>
    </submittedName>
</protein>
<dbReference type="EMBL" id="AP017313">
    <property type="protein sequence ID" value="BAU52612.1"/>
    <property type="molecule type" value="Genomic_DNA"/>
</dbReference>
<name>A0A120MY68_9SPHI</name>
<sequence length="71" mass="8191">MDILIFTTSVEKPEQVREVKPLLTSVPAITGWNFDLEDCDKILRIEADDISPRYIESLLQTAGFDCRELEY</sequence>
<dbReference type="RefSeq" id="WP_096349919.1">
    <property type="nucleotide sequence ID" value="NZ_AP017313.1"/>
</dbReference>
<gene>
    <name evidence="1" type="ORF">MgSA37_00774</name>
</gene>
<evidence type="ECO:0000313" key="1">
    <source>
        <dbReference type="EMBL" id="BAU52612.1"/>
    </source>
</evidence>
<accession>A0A120MY68</accession>
<proteinExistence type="predicted"/>
<evidence type="ECO:0000313" key="2">
    <source>
        <dbReference type="Proteomes" id="UP000218263"/>
    </source>
</evidence>
<dbReference type="KEGG" id="mgot:MgSA37_00774"/>
<dbReference type="Proteomes" id="UP000218263">
    <property type="component" value="Chromosome"/>
</dbReference>
<dbReference type="OrthoDB" id="1036397at2"/>
<dbReference type="AlphaFoldDB" id="A0A120MY68"/>
<keyword evidence="2" id="KW-1185">Reference proteome</keyword>